<protein>
    <recommendedName>
        <fullName evidence="3">STAT transcription factor protein interaction domain-containing protein</fullName>
    </recommendedName>
</protein>
<dbReference type="Gene3D" id="1.20.1050.20">
    <property type="entry name" value="STAT transcription factor, all-alpha domain"/>
    <property type="match status" value="1"/>
</dbReference>
<dbReference type="SUPFAM" id="SSF48092">
    <property type="entry name" value="Transcription factor STAT-4 N-domain"/>
    <property type="match status" value="1"/>
</dbReference>
<feature type="domain" description="STAT transcription factor protein interaction" evidence="3">
    <location>
        <begin position="2"/>
        <end position="117"/>
    </location>
</feature>
<proteinExistence type="predicted"/>
<evidence type="ECO:0000259" key="3">
    <source>
        <dbReference type="SMART" id="SM00964"/>
    </source>
</evidence>
<dbReference type="PANTHER" id="PTHR11801">
    <property type="entry name" value="SIGNAL TRANSDUCER AND ACTIVATOR OF TRANSCRIPTION"/>
    <property type="match status" value="1"/>
</dbReference>
<dbReference type="InterPro" id="IPR013800">
    <property type="entry name" value="STAT_TF_alpha"/>
</dbReference>
<dbReference type="AlphaFoldDB" id="A0A7R9DYE9"/>
<dbReference type="Pfam" id="PF02865">
    <property type="entry name" value="STAT_int"/>
    <property type="match status" value="1"/>
</dbReference>
<organism evidence="4">
    <name type="scientific">Timema monikensis</name>
    <dbReference type="NCBI Taxonomy" id="170555"/>
    <lineage>
        <taxon>Eukaryota</taxon>
        <taxon>Metazoa</taxon>
        <taxon>Ecdysozoa</taxon>
        <taxon>Arthropoda</taxon>
        <taxon>Hexapoda</taxon>
        <taxon>Insecta</taxon>
        <taxon>Pterygota</taxon>
        <taxon>Neoptera</taxon>
        <taxon>Polyneoptera</taxon>
        <taxon>Phasmatodea</taxon>
        <taxon>Timematodea</taxon>
        <taxon>Timematoidea</taxon>
        <taxon>Timematidae</taxon>
        <taxon>Timema</taxon>
    </lineage>
</organism>
<feature type="region of interest" description="Disordered" evidence="2">
    <location>
        <begin position="157"/>
        <end position="192"/>
    </location>
</feature>
<dbReference type="SUPFAM" id="SSF47655">
    <property type="entry name" value="STAT"/>
    <property type="match status" value="1"/>
</dbReference>
<evidence type="ECO:0000256" key="2">
    <source>
        <dbReference type="SAM" id="MobiDB-lite"/>
    </source>
</evidence>
<dbReference type="GO" id="GO:0003700">
    <property type="term" value="F:DNA-binding transcription factor activity"/>
    <property type="evidence" value="ECO:0007669"/>
    <property type="project" value="InterPro"/>
</dbReference>
<dbReference type="InterPro" id="IPR013799">
    <property type="entry name" value="STAT_TF_prot_interaction"/>
</dbReference>
<accession>A0A7R9DYE9</accession>
<dbReference type="Gene3D" id="1.10.532.10">
    <property type="entry name" value="STAT transcription factor, N-terminal domain"/>
    <property type="match status" value="1"/>
</dbReference>
<dbReference type="InterPro" id="IPR001217">
    <property type="entry name" value="STAT"/>
</dbReference>
<evidence type="ECO:0000313" key="4">
    <source>
        <dbReference type="EMBL" id="CAD7423970.1"/>
    </source>
</evidence>
<dbReference type="InterPro" id="IPR015988">
    <property type="entry name" value="STAT_TF_CC"/>
</dbReference>
<evidence type="ECO:0000256" key="1">
    <source>
        <dbReference type="ARBA" id="ARBA00022999"/>
    </source>
</evidence>
<gene>
    <name evidence="4" type="ORF">TMSB3V08_LOCUS938</name>
</gene>
<keyword evidence="1" id="KW-0727">SH2 domain</keyword>
<dbReference type="Pfam" id="PF01017">
    <property type="entry name" value="STAT_alpha"/>
    <property type="match status" value="1"/>
</dbReference>
<reference evidence="4" key="1">
    <citation type="submission" date="2020-11" db="EMBL/GenBank/DDBJ databases">
        <authorList>
            <person name="Tran Van P."/>
        </authorList>
    </citation>
    <scope>NUCLEOTIDE SEQUENCE</scope>
</reference>
<dbReference type="GO" id="GO:0007165">
    <property type="term" value="P:signal transduction"/>
    <property type="evidence" value="ECO:0007669"/>
    <property type="project" value="InterPro"/>
</dbReference>
<dbReference type="SMART" id="SM00964">
    <property type="entry name" value="STAT_int"/>
    <property type="match status" value="1"/>
</dbReference>
<name>A0A7R9DYE9_9NEOP</name>
<dbReference type="InterPro" id="IPR036535">
    <property type="entry name" value="STAT_N_sf"/>
</dbReference>
<sequence length="192" mass="21702">MSLWTKAQQLQGDALKKVRAVYGEHFPIEVRHFMAAWIEENMCMDIDPENPHNEQFVANLVGSLIQELESKANSMMNTDDLFLARLRLIETANNFKVCVNKGIVGPGLGLLPDSNAEIAQQLDFLSRHTQETGGDLRKMEQEQEAFALQYHECTKLNGRQHKPKSEGTRLGLAGSYEESNTDYEGSQEKTME</sequence>
<dbReference type="EMBL" id="OB792737">
    <property type="protein sequence ID" value="CAD7423970.1"/>
    <property type="molecule type" value="Genomic_DNA"/>
</dbReference>